<dbReference type="RefSeq" id="WP_263048655.1">
    <property type="nucleotide sequence ID" value="NZ_CP106738.1"/>
</dbReference>
<evidence type="ECO:0000313" key="2">
    <source>
        <dbReference type="EMBL" id="UXX84346.1"/>
    </source>
</evidence>
<evidence type="ECO:0000313" key="3">
    <source>
        <dbReference type="Proteomes" id="UP001064087"/>
    </source>
</evidence>
<dbReference type="Gene3D" id="1.10.150.690">
    <property type="entry name" value="DUF2063"/>
    <property type="match status" value="1"/>
</dbReference>
<protein>
    <submittedName>
        <fullName evidence="2">DNA-binding domain-containing protein</fullName>
    </submittedName>
</protein>
<gene>
    <name evidence="2" type="ORF">N7U68_06790</name>
</gene>
<proteinExistence type="predicted"/>
<feature type="domain" description="Putative DNA-binding" evidence="1">
    <location>
        <begin position="5"/>
        <end position="95"/>
    </location>
</feature>
<name>A0ABY6DDX8_9RHOB</name>
<accession>A0ABY6DDX8</accession>
<reference evidence="2" key="1">
    <citation type="submission" date="2022-10" db="EMBL/GenBank/DDBJ databases">
        <title>Roseovarius pelagicus sp. nov., isolated from Arctic seawater.</title>
        <authorList>
            <person name="Hong Y.W."/>
            <person name="Hwang C.Y."/>
        </authorList>
    </citation>
    <scope>NUCLEOTIDE SEQUENCE</scope>
    <source>
        <strain evidence="2">HL-MP18</strain>
    </source>
</reference>
<keyword evidence="2" id="KW-0238">DNA-binding</keyword>
<dbReference type="EMBL" id="CP106738">
    <property type="protein sequence ID" value="UXX84346.1"/>
    <property type="molecule type" value="Genomic_DNA"/>
</dbReference>
<evidence type="ECO:0000259" key="1">
    <source>
        <dbReference type="Pfam" id="PF09836"/>
    </source>
</evidence>
<organism evidence="2 3">
    <name type="scientific">Roseovarius pelagicus</name>
    <dbReference type="NCBI Taxonomy" id="2980108"/>
    <lineage>
        <taxon>Bacteria</taxon>
        <taxon>Pseudomonadati</taxon>
        <taxon>Pseudomonadota</taxon>
        <taxon>Alphaproteobacteria</taxon>
        <taxon>Rhodobacterales</taxon>
        <taxon>Roseobacteraceae</taxon>
        <taxon>Roseovarius</taxon>
    </lineage>
</organism>
<dbReference type="InterPro" id="IPR018640">
    <property type="entry name" value="DUF2063"/>
</dbReference>
<keyword evidence="3" id="KW-1185">Reference proteome</keyword>
<sequence>MSVGQAQFREAIFDATRPAPVGLTDGLGRVAGARFDVYRNNVAVGLTEVLQTGFPVIRKLLGEENFQAISGVFLRRHPPTSPVLFQYGSDFPVFLRNFEPLAHLGYLHDVATLEMAIRQSYHAADAVPIPAERLAEIPAEQLGDLRLGFAPALRVLRSPWPLFDLWAYNARDGHPKPRPASQDVMITRPEFDPLPHLLLPGGADFIEALMAGRTLGDAAETAQRSATEFDLTAVLGLMLAGNAITSAEY</sequence>
<dbReference type="Proteomes" id="UP001064087">
    <property type="component" value="Chromosome"/>
</dbReference>
<dbReference type="InterPro" id="IPR044922">
    <property type="entry name" value="DUF2063_N_sf"/>
</dbReference>
<dbReference type="Pfam" id="PF09836">
    <property type="entry name" value="DUF2063"/>
    <property type="match status" value="1"/>
</dbReference>
<dbReference type="GO" id="GO:0003677">
    <property type="term" value="F:DNA binding"/>
    <property type="evidence" value="ECO:0007669"/>
    <property type="project" value="UniProtKB-KW"/>
</dbReference>